<dbReference type="InterPro" id="IPR002052">
    <property type="entry name" value="DNA_methylase_N6_adenine_CS"/>
</dbReference>
<comment type="subcellular location">
    <subcellularLocation>
        <location evidence="1">Cytoplasm</location>
    </subcellularLocation>
</comment>
<dbReference type="PROSITE" id="PS00092">
    <property type="entry name" value="N6_MTASE"/>
    <property type="match status" value="1"/>
</dbReference>
<dbReference type="PANTHER" id="PTHR13200:SF1">
    <property type="entry name" value="NUCLEIC ACID BINDING PROTEIN"/>
    <property type="match status" value="1"/>
</dbReference>
<dbReference type="GO" id="GO:0005737">
    <property type="term" value="C:cytoplasm"/>
    <property type="evidence" value="ECO:0007669"/>
    <property type="project" value="UniProtKB-SubCell"/>
</dbReference>
<dbReference type="AlphaFoldDB" id="A0A7R9YZ19"/>
<gene>
    <name evidence="5" type="ORF">CEUR00632_LOCUS13034</name>
</gene>
<dbReference type="EMBL" id="HBEC01028293">
    <property type="protein sequence ID" value="CAD8295501.1"/>
    <property type="molecule type" value="Transcribed_RNA"/>
</dbReference>
<dbReference type="InterPro" id="IPR019369">
    <property type="entry name" value="Efm5/EEF1AKMT1"/>
</dbReference>
<keyword evidence="2" id="KW-0963">Cytoplasm</keyword>
<protein>
    <recommendedName>
        <fullName evidence="6">Protein-lysine N-methyltransferase</fullName>
    </recommendedName>
</protein>
<keyword evidence="4" id="KW-0808">Transferase</keyword>
<evidence type="ECO:0000256" key="3">
    <source>
        <dbReference type="ARBA" id="ARBA00022603"/>
    </source>
</evidence>
<evidence type="ECO:0000313" key="5">
    <source>
        <dbReference type="EMBL" id="CAD8295501.1"/>
    </source>
</evidence>
<accession>A0A7R9YZ19</accession>
<dbReference type="Pfam" id="PF10237">
    <property type="entry name" value="N6-adenineMlase"/>
    <property type="match status" value="1"/>
</dbReference>
<sequence>MATVEQPANAFLSRTAEDGDLNQYWYSSHTIKKIAEEVAASATKAAFLSTPSVYFSLPADSPIKQASWVFDLDDQWSQDSNYFKYDFNKPDDIPKELHHVFDCVVIDPPFITREVWEKYAAAAKLLLSDSGKVIGTTVAENGAMLAEIIPGMAVTKFKPSIPNLIYQYNLFTTFPPKVLCEVNPEIPDDD</sequence>
<dbReference type="GO" id="GO:0003676">
    <property type="term" value="F:nucleic acid binding"/>
    <property type="evidence" value="ECO:0007669"/>
    <property type="project" value="InterPro"/>
</dbReference>
<proteinExistence type="predicted"/>
<reference evidence="5" key="1">
    <citation type="submission" date="2021-01" db="EMBL/GenBank/DDBJ databases">
        <authorList>
            <person name="Corre E."/>
            <person name="Pelletier E."/>
            <person name="Niang G."/>
            <person name="Scheremetjew M."/>
            <person name="Finn R."/>
            <person name="Kale V."/>
            <person name="Holt S."/>
            <person name="Cochrane G."/>
            <person name="Meng A."/>
            <person name="Brown T."/>
            <person name="Cohen L."/>
        </authorList>
    </citation>
    <scope>NUCLEOTIDE SEQUENCE</scope>
    <source>
        <strain evidence="5">CCMP219</strain>
    </source>
</reference>
<dbReference type="GO" id="GO:0016279">
    <property type="term" value="F:protein-lysine N-methyltransferase activity"/>
    <property type="evidence" value="ECO:0007669"/>
    <property type="project" value="InterPro"/>
</dbReference>
<dbReference type="GO" id="GO:0032259">
    <property type="term" value="P:methylation"/>
    <property type="evidence" value="ECO:0007669"/>
    <property type="project" value="UniProtKB-KW"/>
</dbReference>
<dbReference type="PANTHER" id="PTHR13200">
    <property type="entry name" value="EEF1A LYSINE METHYLTRANSFERASE 1"/>
    <property type="match status" value="1"/>
</dbReference>
<name>A0A7R9YZ19_9CHLO</name>
<evidence type="ECO:0000256" key="1">
    <source>
        <dbReference type="ARBA" id="ARBA00004496"/>
    </source>
</evidence>
<evidence type="ECO:0000256" key="2">
    <source>
        <dbReference type="ARBA" id="ARBA00022490"/>
    </source>
</evidence>
<dbReference type="InterPro" id="IPR041370">
    <property type="entry name" value="Mlase_EEF1AKMT1/ZCCHC4"/>
</dbReference>
<evidence type="ECO:0000256" key="4">
    <source>
        <dbReference type="ARBA" id="ARBA00022679"/>
    </source>
</evidence>
<evidence type="ECO:0008006" key="6">
    <source>
        <dbReference type="Google" id="ProtNLM"/>
    </source>
</evidence>
<keyword evidence="3" id="KW-0489">Methyltransferase</keyword>
<organism evidence="5">
    <name type="scientific">Chlamydomonas euryale</name>
    <dbReference type="NCBI Taxonomy" id="1486919"/>
    <lineage>
        <taxon>Eukaryota</taxon>
        <taxon>Viridiplantae</taxon>
        <taxon>Chlorophyta</taxon>
        <taxon>core chlorophytes</taxon>
        <taxon>Chlorophyceae</taxon>
        <taxon>CS clade</taxon>
        <taxon>Chlamydomonadales</taxon>
        <taxon>Chlamydomonadaceae</taxon>
        <taxon>Chlamydomonas</taxon>
    </lineage>
</organism>